<dbReference type="PANTHER" id="PTHR46268">
    <property type="entry name" value="STRESS RESPONSE PROTEIN NHAX"/>
    <property type="match status" value="1"/>
</dbReference>
<dbReference type="InterPro" id="IPR006016">
    <property type="entry name" value="UspA"/>
</dbReference>
<dbReference type="Pfam" id="PF00582">
    <property type="entry name" value="Usp"/>
    <property type="match status" value="1"/>
</dbReference>
<reference evidence="3 4" key="1">
    <citation type="submission" date="2017-05" db="EMBL/GenBank/DDBJ databases">
        <title>Biotechnological potential of actinobacteria isolated from South African environments.</title>
        <authorList>
            <person name="Le Roes-Hill M."/>
            <person name="Prins A."/>
            <person name="Durrell K.A."/>
        </authorList>
    </citation>
    <scope>NUCLEOTIDE SEQUENCE [LARGE SCALE GENOMIC DNA]</scope>
    <source>
        <strain evidence="3">BS2</strain>
    </source>
</reference>
<dbReference type="RefSeq" id="WP_086536896.1">
    <property type="nucleotide sequence ID" value="NZ_JBLKRZ010000004.1"/>
</dbReference>
<evidence type="ECO:0000313" key="3">
    <source>
        <dbReference type="EMBL" id="OUC77037.1"/>
    </source>
</evidence>
<dbReference type="InterPro" id="IPR006015">
    <property type="entry name" value="Universal_stress_UspA"/>
</dbReference>
<keyword evidence="4" id="KW-1185">Reference proteome</keyword>
<dbReference type="SUPFAM" id="SSF52402">
    <property type="entry name" value="Adenine nucleotide alpha hydrolases-like"/>
    <property type="match status" value="1"/>
</dbReference>
<dbReference type="OrthoDB" id="5419113at2"/>
<comment type="similarity">
    <text evidence="1">Belongs to the universal stress protein A family.</text>
</comment>
<dbReference type="Gene3D" id="3.40.50.620">
    <property type="entry name" value="HUPs"/>
    <property type="match status" value="1"/>
</dbReference>
<dbReference type="AlphaFoldDB" id="A0A243Q6P5"/>
<evidence type="ECO:0000256" key="1">
    <source>
        <dbReference type="ARBA" id="ARBA00008791"/>
    </source>
</evidence>
<protein>
    <submittedName>
        <fullName evidence="3">Stress protein</fullName>
    </submittedName>
</protein>
<proteinExistence type="inferred from homology"/>
<dbReference type="STRING" id="417102.CA982_19435"/>
<dbReference type="InterPro" id="IPR014729">
    <property type="entry name" value="Rossmann-like_a/b/a_fold"/>
</dbReference>
<evidence type="ECO:0000259" key="2">
    <source>
        <dbReference type="Pfam" id="PF00582"/>
    </source>
</evidence>
<sequence>MTILVAFAHTPEGRAALEHGRRLARSETSQLIAFDMDTPAVDDDGGITEPDFARAGNAVDDIAIRWLGHRREDSDPAAELIDVSEELSADLIVVGLRRRSRVGKLLLGSNAQRILIDAEVPVLAVKAAHHDD</sequence>
<comment type="caution">
    <text evidence="3">The sequence shown here is derived from an EMBL/GenBank/DDBJ whole genome shotgun (WGS) entry which is preliminary data.</text>
</comment>
<dbReference type="CDD" id="cd00293">
    <property type="entry name" value="USP-like"/>
    <property type="match status" value="1"/>
</dbReference>
<gene>
    <name evidence="3" type="ORF">CA982_19435</name>
</gene>
<dbReference type="EMBL" id="NGFO01000025">
    <property type="protein sequence ID" value="OUC77037.1"/>
    <property type="molecule type" value="Genomic_DNA"/>
</dbReference>
<accession>A0A243Q6P5</accession>
<feature type="domain" description="UspA" evidence="2">
    <location>
        <begin position="2"/>
        <end position="126"/>
    </location>
</feature>
<organism evidence="3 4">
    <name type="scientific">Gordonia lacunae</name>
    <dbReference type="NCBI Taxonomy" id="417102"/>
    <lineage>
        <taxon>Bacteria</taxon>
        <taxon>Bacillati</taxon>
        <taxon>Actinomycetota</taxon>
        <taxon>Actinomycetes</taxon>
        <taxon>Mycobacteriales</taxon>
        <taxon>Gordoniaceae</taxon>
        <taxon>Gordonia</taxon>
    </lineage>
</organism>
<dbReference type="PANTHER" id="PTHR46268:SF6">
    <property type="entry name" value="UNIVERSAL STRESS PROTEIN UP12"/>
    <property type="match status" value="1"/>
</dbReference>
<evidence type="ECO:0000313" key="4">
    <source>
        <dbReference type="Proteomes" id="UP000194632"/>
    </source>
</evidence>
<name>A0A243Q6P5_9ACTN</name>
<dbReference type="PRINTS" id="PR01438">
    <property type="entry name" value="UNVRSLSTRESS"/>
</dbReference>
<dbReference type="Proteomes" id="UP000194632">
    <property type="component" value="Unassembled WGS sequence"/>
</dbReference>